<reference evidence="1" key="1">
    <citation type="submission" date="2021-06" db="EMBL/GenBank/DDBJ databases">
        <authorList>
            <person name="Kallberg Y."/>
            <person name="Tangrot J."/>
            <person name="Rosling A."/>
        </authorList>
    </citation>
    <scope>NUCLEOTIDE SEQUENCE</scope>
    <source>
        <strain evidence="1">UK204</strain>
    </source>
</reference>
<evidence type="ECO:0000313" key="1">
    <source>
        <dbReference type="EMBL" id="CAG8665692.1"/>
    </source>
</evidence>
<dbReference type="Proteomes" id="UP000789570">
    <property type="component" value="Unassembled WGS sequence"/>
</dbReference>
<dbReference type="AlphaFoldDB" id="A0A9N9HCT5"/>
<gene>
    <name evidence="1" type="ORF">FCALED_LOCUS11763</name>
</gene>
<feature type="non-terminal residue" evidence="1">
    <location>
        <position position="1"/>
    </location>
</feature>
<sequence length="854" mass="99182">MDGHESSVCILRLDSSLNLANSSESASLPQALSSAQDMHMDSSVPDEITKTKTTTEYDKKNDLCAIPGLYRLLDLYKDVDLHDIKRLCDDIMPNSFKSISKINYKKLNSRSIRLVGCYGRNELIAKFLHNKNIISKENYEWINLSSADKLSREVMPPLRPGIYLQQVLSTEKVNPLFLVIHWSEDGCYDDSASSYRKKNMTNLHRYLTKLTDRQICLMSEHDLESVDFEVKESQEQKEDFKIVPGFQVNISGLEPRQAPRNDYLNNIPLNSFVVDSVSNQTFITREIVPETKSIKSDTISFNSTSSLREWFRSKLETQKCALIIDTSLKMSNLEVIVKDGLGLEEILKPYYDELIKLDQEKIRTKEQHEEKDTLLTERLAWHILKLKYSNFEEILHEQSDIIKEDEKNYIQQSYPEIVQKLEKFIDFIDYEPWINLKRRFILAKALSEKIAAPDPRPTFLKIFFDEELELKNLVKKWVNKSKSDMVKNIKKEASQILDSQFFKEISHDEEIFSAFYTEYDVWRNSEFIVFIETKKFLQIHSSTQFLQELDRDFSKKRHELEIREVDLICSDVNKKYPEGELLKIKGLEIKTYKIYEAIYNIMKYKYHLSIENEVLNPAKLKITIYETRISKEDSMELEKVDSFIPTPLLHSSGQNSGVSFEIDPQKYEIINISQFDKKFLVILWNKVKTEKKMELYFDSLQRLPMKINSQSPIKKLTSGPNSKIAINDSKGLIAVYRPNDAVLNVFGVDDDKTNLRLSYGNIQLKQYYNNVAPEITHFLFIKNTEDICFVENNGKAKIYSLIIDRFRPGIADFPSSAKKILSTPDGACIVVFTAVQEGFKDIELTDALISENED</sequence>
<proteinExistence type="predicted"/>
<protein>
    <submittedName>
        <fullName evidence="1">5558_t:CDS:1</fullName>
    </submittedName>
</protein>
<keyword evidence="2" id="KW-1185">Reference proteome</keyword>
<accession>A0A9N9HCT5</accession>
<organism evidence="1 2">
    <name type="scientific">Funneliformis caledonium</name>
    <dbReference type="NCBI Taxonomy" id="1117310"/>
    <lineage>
        <taxon>Eukaryota</taxon>
        <taxon>Fungi</taxon>
        <taxon>Fungi incertae sedis</taxon>
        <taxon>Mucoromycota</taxon>
        <taxon>Glomeromycotina</taxon>
        <taxon>Glomeromycetes</taxon>
        <taxon>Glomerales</taxon>
        <taxon>Glomeraceae</taxon>
        <taxon>Funneliformis</taxon>
    </lineage>
</organism>
<dbReference type="OrthoDB" id="2447597at2759"/>
<name>A0A9N9HCT5_9GLOM</name>
<evidence type="ECO:0000313" key="2">
    <source>
        <dbReference type="Proteomes" id="UP000789570"/>
    </source>
</evidence>
<comment type="caution">
    <text evidence="1">The sequence shown here is derived from an EMBL/GenBank/DDBJ whole genome shotgun (WGS) entry which is preliminary data.</text>
</comment>
<dbReference type="EMBL" id="CAJVPQ010005198">
    <property type="protein sequence ID" value="CAG8665692.1"/>
    <property type="molecule type" value="Genomic_DNA"/>
</dbReference>